<feature type="transmembrane region" description="Helical" evidence="7">
    <location>
        <begin position="100"/>
        <end position="126"/>
    </location>
</feature>
<dbReference type="Gene3D" id="1.10.3720.10">
    <property type="entry name" value="MetI-like"/>
    <property type="match status" value="1"/>
</dbReference>
<feature type="domain" description="ABC transmembrane type-1" evidence="8">
    <location>
        <begin position="102"/>
        <end position="286"/>
    </location>
</feature>
<dbReference type="InterPro" id="IPR025966">
    <property type="entry name" value="OppC_N"/>
</dbReference>
<dbReference type="Pfam" id="PF12911">
    <property type="entry name" value="OppC_N"/>
    <property type="match status" value="1"/>
</dbReference>
<dbReference type="InterPro" id="IPR050366">
    <property type="entry name" value="BP-dependent_transpt_permease"/>
</dbReference>
<feature type="transmembrane region" description="Helical" evidence="7">
    <location>
        <begin position="37"/>
        <end position="58"/>
    </location>
</feature>
<accession>A0ABR6RGX0</accession>
<keyword evidence="5 7" id="KW-1133">Transmembrane helix</keyword>
<evidence type="ECO:0000256" key="6">
    <source>
        <dbReference type="ARBA" id="ARBA00023136"/>
    </source>
</evidence>
<dbReference type="CDD" id="cd06261">
    <property type="entry name" value="TM_PBP2"/>
    <property type="match status" value="1"/>
</dbReference>
<evidence type="ECO:0000256" key="3">
    <source>
        <dbReference type="ARBA" id="ARBA00022475"/>
    </source>
</evidence>
<keyword evidence="10" id="KW-1185">Reference proteome</keyword>
<reference evidence="9 10" key="1">
    <citation type="submission" date="2020-08" db="EMBL/GenBank/DDBJ databases">
        <title>Functional genomics of gut bacteria from endangered species of beetles.</title>
        <authorList>
            <person name="Carlos-Shanley C."/>
        </authorList>
    </citation>
    <scope>NUCLEOTIDE SEQUENCE [LARGE SCALE GENOMIC DNA]</scope>
    <source>
        <strain evidence="9 10">S00124</strain>
    </source>
</reference>
<dbReference type="RefSeq" id="WP_184708839.1">
    <property type="nucleotide sequence ID" value="NZ_JACHKZ010000014.1"/>
</dbReference>
<feature type="transmembrane region" description="Helical" evidence="7">
    <location>
        <begin position="264"/>
        <end position="286"/>
    </location>
</feature>
<dbReference type="InterPro" id="IPR035906">
    <property type="entry name" value="MetI-like_sf"/>
</dbReference>
<protein>
    <submittedName>
        <fullName evidence="9">Peptide/nickel transport system permease protein</fullName>
    </submittedName>
</protein>
<dbReference type="PANTHER" id="PTHR43386:SF1">
    <property type="entry name" value="D,D-DIPEPTIDE TRANSPORT SYSTEM PERMEASE PROTEIN DDPC-RELATED"/>
    <property type="match status" value="1"/>
</dbReference>
<dbReference type="PANTHER" id="PTHR43386">
    <property type="entry name" value="OLIGOPEPTIDE TRANSPORT SYSTEM PERMEASE PROTEIN APPC"/>
    <property type="match status" value="1"/>
</dbReference>
<evidence type="ECO:0000256" key="5">
    <source>
        <dbReference type="ARBA" id="ARBA00022989"/>
    </source>
</evidence>
<evidence type="ECO:0000313" key="10">
    <source>
        <dbReference type="Proteomes" id="UP000562492"/>
    </source>
</evidence>
<comment type="similarity">
    <text evidence="7">Belongs to the binding-protein-dependent transport system permease family.</text>
</comment>
<evidence type="ECO:0000256" key="4">
    <source>
        <dbReference type="ARBA" id="ARBA00022692"/>
    </source>
</evidence>
<evidence type="ECO:0000256" key="2">
    <source>
        <dbReference type="ARBA" id="ARBA00022448"/>
    </source>
</evidence>
<evidence type="ECO:0000256" key="7">
    <source>
        <dbReference type="RuleBase" id="RU363032"/>
    </source>
</evidence>
<comment type="subcellular location">
    <subcellularLocation>
        <location evidence="1 7">Cell membrane</location>
        <topology evidence="1 7">Multi-pass membrane protein</topology>
    </subcellularLocation>
</comment>
<proteinExistence type="inferred from homology"/>
<dbReference type="InterPro" id="IPR000515">
    <property type="entry name" value="MetI-like"/>
</dbReference>
<keyword evidence="2 7" id="KW-0813">Transport</keyword>
<gene>
    <name evidence="9" type="ORF">HNP33_002490</name>
</gene>
<dbReference type="EMBL" id="JACHKZ010000014">
    <property type="protein sequence ID" value="MBB6578408.1"/>
    <property type="molecule type" value="Genomic_DNA"/>
</dbReference>
<dbReference type="Proteomes" id="UP000562492">
    <property type="component" value="Unassembled WGS sequence"/>
</dbReference>
<keyword evidence="3" id="KW-1003">Cell membrane</keyword>
<feature type="transmembrane region" description="Helical" evidence="7">
    <location>
        <begin position="219"/>
        <end position="244"/>
    </location>
</feature>
<dbReference type="PROSITE" id="PS50928">
    <property type="entry name" value="ABC_TM1"/>
    <property type="match status" value="1"/>
</dbReference>
<sequence length="301" mass="32316">MNAPTSSASTPVSATSGAGWASAAWVKTLKRLFARKIVLASAIVLFLIVATAVCYPLLTDADPNDMNISMRLHAPSWAHWAGNDELGRDVMARIIFGARYSLMIGFFTALGAVVLGTLIGMLAGYFRRLDAPLMRLVDAMMAFPDILLGIALVSILGASLWNVILALTIVYTPRVARVVRASTLVLRELLFVDAAKALGVSTPMILWRHILPNLLSPVLVQVTFIFAYAILAEAGLSFLGVGVPPEIPTWGTMIAGSLEYADKAFWTILTPGIAIVLTALSLQLLGDGVRDLLDPKLKKKS</sequence>
<organism evidence="9 10">
    <name type="scientific">Comamonas odontotermitis</name>
    <dbReference type="NCBI Taxonomy" id="379895"/>
    <lineage>
        <taxon>Bacteria</taxon>
        <taxon>Pseudomonadati</taxon>
        <taxon>Pseudomonadota</taxon>
        <taxon>Betaproteobacteria</taxon>
        <taxon>Burkholderiales</taxon>
        <taxon>Comamonadaceae</taxon>
        <taxon>Comamonas</taxon>
    </lineage>
</organism>
<evidence type="ECO:0000256" key="1">
    <source>
        <dbReference type="ARBA" id="ARBA00004651"/>
    </source>
</evidence>
<comment type="caution">
    <text evidence="9">The sequence shown here is derived from an EMBL/GenBank/DDBJ whole genome shotgun (WGS) entry which is preliminary data.</text>
</comment>
<keyword evidence="6 7" id="KW-0472">Membrane</keyword>
<evidence type="ECO:0000259" key="8">
    <source>
        <dbReference type="PROSITE" id="PS50928"/>
    </source>
</evidence>
<feature type="transmembrane region" description="Helical" evidence="7">
    <location>
        <begin position="146"/>
        <end position="169"/>
    </location>
</feature>
<evidence type="ECO:0000313" key="9">
    <source>
        <dbReference type="EMBL" id="MBB6578408.1"/>
    </source>
</evidence>
<name>A0ABR6RGX0_9BURK</name>
<dbReference type="SUPFAM" id="SSF161098">
    <property type="entry name" value="MetI-like"/>
    <property type="match status" value="1"/>
</dbReference>
<dbReference type="Pfam" id="PF00528">
    <property type="entry name" value="BPD_transp_1"/>
    <property type="match status" value="1"/>
</dbReference>
<keyword evidence="4 7" id="KW-0812">Transmembrane</keyword>